<dbReference type="GO" id="GO:0006633">
    <property type="term" value="P:fatty acid biosynthetic process"/>
    <property type="evidence" value="ECO:0007669"/>
    <property type="project" value="UniProtKB-KW"/>
</dbReference>
<dbReference type="NCBIfam" id="NF005589">
    <property type="entry name" value="PRK07314.1"/>
    <property type="match status" value="1"/>
</dbReference>
<dbReference type="Pfam" id="PF02801">
    <property type="entry name" value="Ketoacyl-synt_C"/>
    <property type="match status" value="1"/>
</dbReference>
<name>A0A4P9Z3N7_9FUNG</name>
<keyword evidence="2 8" id="KW-0444">Lipid biosynthesis</keyword>
<dbReference type="InterPro" id="IPR000794">
    <property type="entry name" value="Beta-ketoacyl_synthase"/>
</dbReference>
<evidence type="ECO:0000256" key="5">
    <source>
        <dbReference type="ARBA" id="ARBA00023098"/>
    </source>
</evidence>
<dbReference type="InterPro" id="IPR016039">
    <property type="entry name" value="Thiolase-like"/>
</dbReference>
<keyword evidence="7" id="KW-0012">Acyltransferase</keyword>
<evidence type="ECO:0000313" key="12">
    <source>
        <dbReference type="EMBL" id="RKP27154.1"/>
    </source>
</evidence>
<dbReference type="EMBL" id="KZ989260">
    <property type="protein sequence ID" value="RKP27154.1"/>
    <property type="molecule type" value="Genomic_DNA"/>
</dbReference>
<sequence>MLARATASPARRRVVVTGLGVVCPLGVGVAHAWPRLLAGASGVVSLTGPATPPHLAGRFDGLPSTVAAVVPRGHRDEGKFSAADWFDGKMLRYYATFTQYALVAAQEALQDAHWHDRLTDRQKERTGICIGSGMGGLDDIYESSCDYHKRGIRPISPFFAPRMLVNMPAGQLSIKYGFRGPNHAVATACTTGAHAIGDASRFIQYGDADVMVAGGTEACVHPLAMAAFARARSLSTCHNDNPTKASRPFDRDRDGFVIGEGAGVVVLEVLEHARRRGARIYAEITGYGLSGDAYHMTAPPPDGSGAALAMRRAIDHAGLHPGDIDYVNAHATSTPIGDVCEHRAIRATLLGDEAQRARIAPLAVSSCKGSIGHLLGAAGAVEGLFSILAVHHNTLPPTANLEHPSAAVAEDNGSTATADEPFDLDYVPGKGRERSVDAPLRHVLSNSFGFGGTNASLCFSQYIE</sequence>
<proteinExistence type="inferred from homology"/>
<dbReference type="OrthoDB" id="5334845at2759"/>
<dbReference type="Proteomes" id="UP000278143">
    <property type="component" value="Unassembled WGS sequence"/>
</dbReference>
<dbReference type="PANTHER" id="PTHR11712">
    <property type="entry name" value="POLYKETIDE SYNTHASE-RELATED"/>
    <property type="match status" value="1"/>
</dbReference>
<keyword evidence="6 8" id="KW-0275">Fatty acid biosynthesis</keyword>
<evidence type="ECO:0000256" key="1">
    <source>
        <dbReference type="ARBA" id="ARBA00008467"/>
    </source>
</evidence>
<keyword evidence="4" id="KW-0276">Fatty acid metabolism</keyword>
<dbReference type="GO" id="GO:0005739">
    <property type="term" value="C:mitochondrion"/>
    <property type="evidence" value="ECO:0007669"/>
    <property type="project" value="TreeGrafter"/>
</dbReference>
<evidence type="ECO:0000256" key="4">
    <source>
        <dbReference type="ARBA" id="ARBA00022832"/>
    </source>
</evidence>
<organism evidence="12 13">
    <name type="scientific">Syncephalis pseudoplumigaleata</name>
    <dbReference type="NCBI Taxonomy" id="1712513"/>
    <lineage>
        <taxon>Eukaryota</taxon>
        <taxon>Fungi</taxon>
        <taxon>Fungi incertae sedis</taxon>
        <taxon>Zoopagomycota</taxon>
        <taxon>Zoopagomycotina</taxon>
        <taxon>Zoopagomycetes</taxon>
        <taxon>Zoopagales</taxon>
        <taxon>Piptocephalidaceae</taxon>
        <taxon>Syncephalis</taxon>
    </lineage>
</organism>
<evidence type="ECO:0000256" key="9">
    <source>
        <dbReference type="PIRSR" id="PIRSR000447-1"/>
    </source>
</evidence>
<comment type="similarity">
    <text evidence="1 8 10">Belongs to the thiolase-like superfamily. Beta-ketoacyl-ACP synthases family.</text>
</comment>
<dbReference type="InterPro" id="IPR014030">
    <property type="entry name" value="Ketoacyl_synth_N"/>
</dbReference>
<evidence type="ECO:0000256" key="7">
    <source>
        <dbReference type="ARBA" id="ARBA00023315"/>
    </source>
</evidence>
<feature type="domain" description="Ketosynthase family 3 (KS3)" evidence="11">
    <location>
        <begin position="11"/>
        <end position="461"/>
    </location>
</feature>
<dbReference type="SUPFAM" id="SSF53901">
    <property type="entry name" value="Thiolase-like"/>
    <property type="match status" value="2"/>
</dbReference>
<dbReference type="InterPro" id="IPR014031">
    <property type="entry name" value="Ketoacyl_synth_C"/>
</dbReference>
<dbReference type="Pfam" id="PF00109">
    <property type="entry name" value="ketoacyl-synt"/>
    <property type="match status" value="1"/>
</dbReference>
<keyword evidence="3 8" id="KW-0808">Transferase</keyword>
<evidence type="ECO:0000259" key="11">
    <source>
        <dbReference type="PROSITE" id="PS52004"/>
    </source>
</evidence>
<dbReference type="AlphaFoldDB" id="A0A4P9Z3N7"/>
<dbReference type="PROSITE" id="PS00606">
    <property type="entry name" value="KS3_1"/>
    <property type="match status" value="1"/>
</dbReference>
<keyword evidence="5" id="KW-0443">Lipid metabolism</keyword>
<evidence type="ECO:0000313" key="13">
    <source>
        <dbReference type="Proteomes" id="UP000278143"/>
    </source>
</evidence>
<reference evidence="13" key="1">
    <citation type="journal article" date="2018" name="Nat. Microbiol.">
        <title>Leveraging single-cell genomics to expand the fungal tree of life.</title>
        <authorList>
            <person name="Ahrendt S.R."/>
            <person name="Quandt C.A."/>
            <person name="Ciobanu D."/>
            <person name="Clum A."/>
            <person name="Salamov A."/>
            <person name="Andreopoulos B."/>
            <person name="Cheng J.F."/>
            <person name="Woyke T."/>
            <person name="Pelin A."/>
            <person name="Henrissat B."/>
            <person name="Reynolds N.K."/>
            <person name="Benny G.L."/>
            <person name="Smith M.E."/>
            <person name="James T.Y."/>
            <person name="Grigoriev I.V."/>
        </authorList>
    </citation>
    <scope>NUCLEOTIDE SEQUENCE [LARGE SCALE GENOMIC DNA]</scope>
    <source>
        <strain evidence="13">Benny S71-1</strain>
    </source>
</reference>
<dbReference type="SMART" id="SM00825">
    <property type="entry name" value="PKS_KS"/>
    <property type="match status" value="1"/>
</dbReference>
<dbReference type="FunFam" id="3.40.47.10:FF:000009">
    <property type="entry name" value="3-oxoacyl-[acyl-carrier-protein] synthase 2"/>
    <property type="match status" value="1"/>
</dbReference>
<evidence type="ECO:0000256" key="2">
    <source>
        <dbReference type="ARBA" id="ARBA00022516"/>
    </source>
</evidence>
<evidence type="ECO:0000256" key="6">
    <source>
        <dbReference type="ARBA" id="ARBA00023160"/>
    </source>
</evidence>
<dbReference type="CDD" id="cd00834">
    <property type="entry name" value="KAS_I_II"/>
    <property type="match status" value="1"/>
</dbReference>
<gene>
    <name evidence="12" type="ORF">SYNPS1DRAFT_13116</name>
</gene>
<dbReference type="InterPro" id="IPR018201">
    <property type="entry name" value="Ketoacyl_synth_AS"/>
</dbReference>
<dbReference type="PROSITE" id="PS52004">
    <property type="entry name" value="KS3_2"/>
    <property type="match status" value="1"/>
</dbReference>
<feature type="active site" description="For beta-ketoacyl synthase activity" evidence="9">
    <location>
        <position position="189"/>
    </location>
</feature>
<dbReference type="InterPro" id="IPR017568">
    <property type="entry name" value="3-oxoacyl-ACP_synth-2"/>
</dbReference>
<protein>
    <recommendedName>
        <fullName evidence="8">3-oxoacyl-[acyl-carrier-protein] synthase</fullName>
    </recommendedName>
</protein>
<dbReference type="PIRSF" id="PIRSF000447">
    <property type="entry name" value="KAS_II"/>
    <property type="match status" value="1"/>
</dbReference>
<evidence type="ECO:0000256" key="3">
    <source>
        <dbReference type="ARBA" id="ARBA00022679"/>
    </source>
</evidence>
<dbReference type="Gene3D" id="3.40.47.10">
    <property type="match status" value="1"/>
</dbReference>
<evidence type="ECO:0000256" key="8">
    <source>
        <dbReference type="PIRNR" id="PIRNR000447"/>
    </source>
</evidence>
<dbReference type="GO" id="GO:0004315">
    <property type="term" value="F:3-oxoacyl-[acyl-carrier-protein] synthase activity"/>
    <property type="evidence" value="ECO:0007669"/>
    <property type="project" value="InterPro"/>
</dbReference>
<evidence type="ECO:0000256" key="10">
    <source>
        <dbReference type="RuleBase" id="RU003694"/>
    </source>
</evidence>
<keyword evidence="13" id="KW-1185">Reference proteome</keyword>
<dbReference type="InterPro" id="IPR020841">
    <property type="entry name" value="PKS_Beta-ketoAc_synthase_dom"/>
</dbReference>
<dbReference type="PANTHER" id="PTHR11712:SF336">
    <property type="entry name" value="3-OXOACYL-[ACYL-CARRIER-PROTEIN] SYNTHASE, MITOCHONDRIAL"/>
    <property type="match status" value="1"/>
</dbReference>
<accession>A0A4P9Z3N7</accession>
<dbReference type="NCBIfam" id="TIGR03150">
    <property type="entry name" value="fabF"/>
    <property type="match status" value="1"/>
</dbReference>